<sequence length="472" mass="51668">MTEAKEKVKKEITIIGGGVGGYVAAIKAAQLGADVALIEKENIGGVCLNRGCIPTKAMVRSAEVYDNINEAKQFGLDIDKDAVSVDMKKVVKRKDRVVRRLVKGVEHLLKSHDVEIIEGEAEFVDEETIFVNSEDNDLEVKSENIIIATGSKVSQIPIEGIDLPGVIDSNQALELDELPEKMVIVGGGYIGMEFAFIYANFGVEVTVVEFLDEILGNCGPDMCKEIHRSARRKNINILTGSKVETIREENDELAVEYIKDEEKNEVKGNKVLMAVGREPYFEGLGINKIGIELDENERGIKVNKKMETNIPNIYAIGDVTDEIQLAHVASHQGMIAVKNILGKEVEMDYDVVPSAIFTSPEIANVGLDPEQAEEKGIDFKTGYFPFRANGKALAQGERQGFIKLIQEKDSGKIIGGKIIGTHASDLISEVTLAIKNELTAEDIAETIHTHPTTAEVIHEAALDLAEESIHYA</sequence>
<dbReference type="SUPFAM" id="SSF51905">
    <property type="entry name" value="FAD/NAD(P)-binding domain"/>
    <property type="match status" value="1"/>
</dbReference>
<dbReference type="InterPro" id="IPR036188">
    <property type="entry name" value="FAD/NAD-bd_sf"/>
</dbReference>
<comment type="subcellular location">
    <subcellularLocation>
        <location evidence="2">Cytoplasm</location>
    </subcellularLocation>
</comment>
<keyword evidence="9" id="KW-1015">Disulfide bond</keyword>
<dbReference type="FunFam" id="3.30.390.30:FF:000001">
    <property type="entry name" value="Dihydrolipoyl dehydrogenase"/>
    <property type="match status" value="1"/>
</dbReference>
<dbReference type="PIRSF" id="PIRSF000350">
    <property type="entry name" value="Mercury_reductase_MerA"/>
    <property type="match status" value="1"/>
</dbReference>
<evidence type="ECO:0000256" key="8">
    <source>
        <dbReference type="ARBA" id="ARBA00023027"/>
    </source>
</evidence>
<dbReference type="InterPro" id="IPR012999">
    <property type="entry name" value="Pyr_OxRdtase_I_AS"/>
</dbReference>
<dbReference type="PROSITE" id="PS00076">
    <property type="entry name" value="PYRIDINE_REDOX_1"/>
    <property type="match status" value="1"/>
</dbReference>
<keyword evidence="8" id="KW-0520">NAD</keyword>
<feature type="domain" description="FAD/NAD(P)-binding" evidence="12">
    <location>
        <begin position="11"/>
        <end position="333"/>
    </location>
</feature>
<evidence type="ECO:0000259" key="12">
    <source>
        <dbReference type="Pfam" id="PF07992"/>
    </source>
</evidence>
<dbReference type="PRINTS" id="PR00411">
    <property type="entry name" value="PNDRDTASEI"/>
</dbReference>
<dbReference type="PANTHER" id="PTHR22912">
    <property type="entry name" value="DISULFIDE OXIDOREDUCTASE"/>
    <property type="match status" value="1"/>
</dbReference>
<evidence type="ECO:0000256" key="7">
    <source>
        <dbReference type="ARBA" id="ARBA00023002"/>
    </source>
</evidence>
<proteinExistence type="inferred from homology"/>
<evidence type="ECO:0000256" key="2">
    <source>
        <dbReference type="ARBA" id="ARBA00004496"/>
    </source>
</evidence>
<keyword evidence="7" id="KW-0560">Oxidoreductase</keyword>
<dbReference type="AlphaFoldDB" id="M1QB58"/>
<evidence type="ECO:0000256" key="10">
    <source>
        <dbReference type="ARBA" id="ARBA00023284"/>
    </source>
</evidence>
<evidence type="ECO:0000256" key="3">
    <source>
        <dbReference type="ARBA" id="ARBA00007532"/>
    </source>
</evidence>
<protein>
    <submittedName>
        <fullName evidence="13">Dihydrolipoyl dehydrogenase</fullName>
    </submittedName>
</protein>
<organism evidence="13">
    <name type="scientific">uncultured organism</name>
    <dbReference type="NCBI Taxonomy" id="155900"/>
    <lineage>
        <taxon>unclassified sequences</taxon>
        <taxon>environmental samples</taxon>
    </lineage>
</organism>
<feature type="domain" description="Pyridine nucleotide-disulphide oxidoreductase dimerisation" evidence="11">
    <location>
        <begin position="352"/>
        <end position="461"/>
    </location>
</feature>
<dbReference type="InterPro" id="IPR023753">
    <property type="entry name" value="FAD/NAD-binding_dom"/>
</dbReference>
<dbReference type="InterPro" id="IPR001100">
    <property type="entry name" value="Pyr_nuc-diS_OxRdtase"/>
</dbReference>
<keyword evidence="4" id="KW-0963">Cytoplasm</keyword>
<accession>M1QB58</accession>
<dbReference type="GO" id="GO:0050660">
    <property type="term" value="F:flavin adenine dinucleotide binding"/>
    <property type="evidence" value="ECO:0007669"/>
    <property type="project" value="InterPro"/>
</dbReference>
<dbReference type="PRINTS" id="PR00368">
    <property type="entry name" value="FADPNR"/>
</dbReference>
<dbReference type="Pfam" id="PF02852">
    <property type="entry name" value="Pyr_redox_dim"/>
    <property type="match status" value="1"/>
</dbReference>
<evidence type="ECO:0000259" key="11">
    <source>
        <dbReference type="Pfam" id="PF02852"/>
    </source>
</evidence>
<dbReference type="EMBL" id="JX684085">
    <property type="protein sequence ID" value="AGF93228.1"/>
    <property type="molecule type" value="Genomic_DNA"/>
</dbReference>
<dbReference type="GO" id="GO:0006103">
    <property type="term" value="P:2-oxoglutarate metabolic process"/>
    <property type="evidence" value="ECO:0007669"/>
    <property type="project" value="TreeGrafter"/>
</dbReference>
<dbReference type="InterPro" id="IPR006258">
    <property type="entry name" value="Lipoamide_DH"/>
</dbReference>
<reference evidence="13" key="1">
    <citation type="journal article" date="2013" name="Syst. Appl. Microbiol.">
        <title>New insights into the archaeal diversity of a hypersaline microbial mat obtained by a metagenomic approach.</title>
        <authorList>
            <person name="Lopez-Lopez A."/>
            <person name="Richter M."/>
            <person name="Pena A."/>
            <person name="Tamames J."/>
            <person name="Rossello-Mora R."/>
        </authorList>
    </citation>
    <scope>NUCLEOTIDE SEQUENCE</scope>
</reference>
<dbReference type="Gene3D" id="3.50.50.60">
    <property type="entry name" value="FAD/NAD(P)-binding domain"/>
    <property type="match status" value="2"/>
</dbReference>
<comment type="similarity">
    <text evidence="3">Belongs to the class-I pyridine nucleotide-disulfide oxidoreductase family.</text>
</comment>
<gene>
    <name evidence="13" type="ORF">FLSS-20_0029</name>
</gene>
<dbReference type="InterPro" id="IPR050151">
    <property type="entry name" value="Class-I_Pyr_Nuc-Dis_Oxidored"/>
</dbReference>
<evidence type="ECO:0000256" key="6">
    <source>
        <dbReference type="ARBA" id="ARBA00022827"/>
    </source>
</evidence>
<dbReference type="Pfam" id="PF07992">
    <property type="entry name" value="Pyr_redox_2"/>
    <property type="match status" value="1"/>
</dbReference>
<keyword evidence="5" id="KW-0285">Flavoprotein</keyword>
<dbReference type="InterPro" id="IPR004099">
    <property type="entry name" value="Pyr_nucl-diS_OxRdtase_dimer"/>
</dbReference>
<evidence type="ECO:0000256" key="4">
    <source>
        <dbReference type="ARBA" id="ARBA00022490"/>
    </source>
</evidence>
<evidence type="ECO:0000256" key="1">
    <source>
        <dbReference type="ARBA" id="ARBA00001974"/>
    </source>
</evidence>
<dbReference type="InterPro" id="IPR016156">
    <property type="entry name" value="FAD/NAD-linked_Rdtase_dimer_sf"/>
</dbReference>
<dbReference type="PANTHER" id="PTHR22912:SF217">
    <property type="entry name" value="DIHYDROLIPOYL DEHYDROGENASE"/>
    <property type="match status" value="1"/>
</dbReference>
<evidence type="ECO:0000256" key="9">
    <source>
        <dbReference type="ARBA" id="ARBA00023157"/>
    </source>
</evidence>
<keyword evidence="6" id="KW-0274">FAD</keyword>
<name>M1QB58_9ZZZZ</name>
<keyword evidence="10" id="KW-0676">Redox-active center</keyword>
<dbReference type="NCBIfam" id="TIGR01350">
    <property type="entry name" value="lipoamide_DH"/>
    <property type="match status" value="1"/>
</dbReference>
<dbReference type="Gene3D" id="3.30.390.30">
    <property type="match status" value="1"/>
</dbReference>
<evidence type="ECO:0000256" key="5">
    <source>
        <dbReference type="ARBA" id="ARBA00022630"/>
    </source>
</evidence>
<dbReference type="GO" id="GO:0004148">
    <property type="term" value="F:dihydrolipoyl dehydrogenase (NADH) activity"/>
    <property type="evidence" value="ECO:0007669"/>
    <property type="project" value="InterPro"/>
</dbReference>
<comment type="cofactor">
    <cofactor evidence="1">
        <name>FAD</name>
        <dbReference type="ChEBI" id="CHEBI:57692"/>
    </cofactor>
</comment>
<evidence type="ECO:0000313" key="13">
    <source>
        <dbReference type="EMBL" id="AGF93228.1"/>
    </source>
</evidence>
<dbReference type="SUPFAM" id="SSF55424">
    <property type="entry name" value="FAD/NAD-linked reductases, dimerisation (C-terminal) domain"/>
    <property type="match status" value="1"/>
</dbReference>